<organism evidence="1 2">
    <name type="scientific">Bacillus cereus TIAC219</name>
    <dbReference type="NCBI Taxonomy" id="718222"/>
    <lineage>
        <taxon>Bacteria</taxon>
        <taxon>Bacillati</taxon>
        <taxon>Bacillota</taxon>
        <taxon>Bacilli</taxon>
        <taxon>Bacillales</taxon>
        <taxon>Bacillaceae</taxon>
        <taxon>Bacillus</taxon>
        <taxon>Bacillus cereus group</taxon>
    </lineage>
</organism>
<dbReference type="Proteomes" id="UP000014060">
    <property type="component" value="Unassembled WGS sequence"/>
</dbReference>
<name>A0ABC9SRJ6_BACCE</name>
<reference evidence="1 2" key="1">
    <citation type="submission" date="2013-01" db="EMBL/GenBank/DDBJ databases">
        <title>The Genome Sequence of Bacillus cereus TIAC219.</title>
        <authorList>
            <consortium name="The Broad Institute Genome Sequencing Platform"/>
            <consortium name="The Broad Institute Genome Sequencing Center for Infectious Disease"/>
            <person name="Feldgarden M."/>
            <person name="Van der Auwera G.A."/>
            <person name="Mahillon J."/>
            <person name="Duprez V."/>
            <person name="Timmery S."/>
            <person name="Mattelet C."/>
            <person name="Dierick K."/>
            <person name="Sun M."/>
            <person name="Yu Z."/>
            <person name="Zhu L."/>
            <person name="Hu X."/>
            <person name="Shank E.B."/>
            <person name="Swiecicka I."/>
            <person name="Hansen B.M."/>
            <person name="Andrup L."/>
            <person name="Walker B."/>
            <person name="Young S.K."/>
            <person name="Zeng Q."/>
            <person name="Gargeya S."/>
            <person name="Fitzgerald M."/>
            <person name="Haas B."/>
            <person name="Abouelleil A."/>
            <person name="Alvarado L."/>
            <person name="Arachchi H.M."/>
            <person name="Berlin A.M."/>
            <person name="Chapman S.B."/>
            <person name="Dewar J."/>
            <person name="Goldberg J."/>
            <person name="Griggs A."/>
            <person name="Gujja S."/>
            <person name="Hansen M."/>
            <person name="Howarth C."/>
            <person name="Imamovic A."/>
            <person name="Larimer J."/>
            <person name="McCowan C."/>
            <person name="Murphy C."/>
            <person name="Neiman D."/>
            <person name="Pearson M."/>
            <person name="Priest M."/>
            <person name="Roberts A."/>
            <person name="Saif S."/>
            <person name="Shea T."/>
            <person name="Sisk P."/>
            <person name="Sykes S."/>
            <person name="Wortman J."/>
            <person name="Nusbaum C."/>
            <person name="Birren B."/>
        </authorList>
    </citation>
    <scope>NUCLEOTIDE SEQUENCE [LARGE SCALE GENOMIC DNA]</scope>
    <source>
        <strain evidence="1 2">TIAC219</strain>
    </source>
</reference>
<comment type="caution">
    <text evidence="1">The sequence shown here is derived from an EMBL/GenBank/DDBJ whole genome shotgun (WGS) entry which is preliminary data.</text>
</comment>
<dbReference type="AlphaFoldDB" id="A0ABC9SRJ6"/>
<gene>
    <name evidence="1" type="ORF">IAY_06144</name>
</gene>
<sequence>MKMNCKCQNCSGAYRSLLFEIGEEKCPTCKGTGFLEFDFSKQEDILNFVQYIPKGYYWLKCNFNPDELSQNELEKLKEVLVAQYKETEEIYLDDFISQIDGDLWDKLKKEKIQETIDTFVSMYKGWLETGEILSLDDELEVEQEDIDIMREVFQRFHNLSVEHSTLSQSKETIKS</sequence>
<evidence type="ECO:0000313" key="2">
    <source>
        <dbReference type="Proteomes" id="UP000014060"/>
    </source>
</evidence>
<protein>
    <submittedName>
        <fullName evidence="1">Uncharacterized protein</fullName>
    </submittedName>
</protein>
<evidence type="ECO:0000313" key="1">
    <source>
        <dbReference type="EMBL" id="EOQ58434.1"/>
    </source>
</evidence>
<dbReference type="EMBL" id="AHCJ01000075">
    <property type="protein sequence ID" value="EOQ58434.1"/>
    <property type="molecule type" value="Genomic_DNA"/>
</dbReference>
<proteinExistence type="predicted"/>
<dbReference type="RefSeq" id="WP_000783312.1">
    <property type="nucleotide sequence ID" value="NZ_KB976010.1"/>
</dbReference>
<accession>A0ABC9SRJ6</accession>